<organism evidence="2">
    <name type="scientific">viral metagenome</name>
    <dbReference type="NCBI Taxonomy" id="1070528"/>
    <lineage>
        <taxon>unclassified sequences</taxon>
        <taxon>metagenomes</taxon>
        <taxon>organismal metagenomes</taxon>
    </lineage>
</organism>
<dbReference type="EMBL" id="MN740674">
    <property type="protein sequence ID" value="QHU07136.1"/>
    <property type="molecule type" value="Genomic_DNA"/>
</dbReference>
<evidence type="ECO:0000256" key="1">
    <source>
        <dbReference type="SAM" id="MobiDB-lite"/>
    </source>
</evidence>
<sequence>MSYSLLGMSCKSQTIACTSNHKFLPLHSSEYLKRNTYMMQYPGNSTSTAISDTLSKSEHKHPEVIKSYYGKIREQHEENRLEPPPPPEYMGKACKNC</sequence>
<accession>A0A6C0JQP1</accession>
<dbReference type="AlphaFoldDB" id="A0A6C0JQP1"/>
<reference evidence="2" key="1">
    <citation type="journal article" date="2020" name="Nature">
        <title>Giant virus diversity and host interactions through global metagenomics.</title>
        <authorList>
            <person name="Schulz F."/>
            <person name="Roux S."/>
            <person name="Paez-Espino D."/>
            <person name="Jungbluth S."/>
            <person name="Walsh D.A."/>
            <person name="Denef V.J."/>
            <person name="McMahon K.D."/>
            <person name="Konstantinidis K.T."/>
            <person name="Eloe-Fadrosh E.A."/>
            <person name="Kyrpides N.C."/>
            <person name="Woyke T."/>
        </authorList>
    </citation>
    <scope>NUCLEOTIDE SEQUENCE</scope>
    <source>
        <strain evidence="2">GVMAG-S-1038524-41</strain>
    </source>
</reference>
<proteinExistence type="predicted"/>
<evidence type="ECO:0000313" key="2">
    <source>
        <dbReference type="EMBL" id="QHU07136.1"/>
    </source>
</evidence>
<protein>
    <submittedName>
        <fullName evidence="2">Uncharacterized protein</fullName>
    </submittedName>
</protein>
<name>A0A6C0JQP1_9ZZZZ</name>
<feature type="region of interest" description="Disordered" evidence="1">
    <location>
        <begin position="76"/>
        <end position="97"/>
    </location>
</feature>